<accession>A0AA40BXF9</accession>
<name>A0AA40BXF9_9PEZI</name>
<proteinExistence type="predicted"/>
<protein>
    <submittedName>
        <fullName evidence="1">Uncharacterized protein</fullName>
    </submittedName>
</protein>
<evidence type="ECO:0000313" key="2">
    <source>
        <dbReference type="Proteomes" id="UP001175000"/>
    </source>
</evidence>
<dbReference type="Proteomes" id="UP001175000">
    <property type="component" value="Unassembled WGS sequence"/>
</dbReference>
<dbReference type="EMBL" id="JAULSU010000005">
    <property type="protein sequence ID" value="KAK0617179.1"/>
    <property type="molecule type" value="Genomic_DNA"/>
</dbReference>
<reference evidence="1" key="1">
    <citation type="submission" date="2023-06" db="EMBL/GenBank/DDBJ databases">
        <title>Genome-scale phylogeny and comparative genomics of the fungal order Sordariales.</title>
        <authorList>
            <consortium name="Lawrence Berkeley National Laboratory"/>
            <person name="Hensen N."/>
            <person name="Bonometti L."/>
            <person name="Westerberg I."/>
            <person name="Brannstrom I.O."/>
            <person name="Guillou S."/>
            <person name="Cros-Aarteil S."/>
            <person name="Calhoun S."/>
            <person name="Haridas S."/>
            <person name="Kuo A."/>
            <person name="Mondo S."/>
            <person name="Pangilinan J."/>
            <person name="Riley R."/>
            <person name="Labutti K."/>
            <person name="Andreopoulos B."/>
            <person name="Lipzen A."/>
            <person name="Chen C."/>
            <person name="Yanf M."/>
            <person name="Daum C."/>
            <person name="Ng V."/>
            <person name="Clum A."/>
            <person name="Steindorff A."/>
            <person name="Ohm R."/>
            <person name="Martin F."/>
            <person name="Silar P."/>
            <person name="Natvig D."/>
            <person name="Lalanne C."/>
            <person name="Gautier V."/>
            <person name="Ament-Velasquez S.L."/>
            <person name="Kruys A."/>
            <person name="Hutchinson M.I."/>
            <person name="Powell A.J."/>
            <person name="Barry K."/>
            <person name="Miller A.N."/>
            <person name="Grigoriev I.V."/>
            <person name="Debuchy R."/>
            <person name="Gladieux P."/>
            <person name="Thoren M.H."/>
            <person name="Johannesson H."/>
        </authorList>
    </citation>
    <scope>NUCLEOTIDE SEQUENCE</scope>
    <source>
        <strain evidence="1">CBS 606.72</strain>
    </source>
</reference>
<gene>
    <name evidence="1" type="ORF">B0T14DRAFT_260147</name>
</gene>
<sequence length="162" mass="17877">MPRCSPGSTPWNRWYFASSHGDAAPFHPPHLRPIALPWPTMSPARPGPGPHSRASGDRGFGFTILPVWPGSSVSTHRSARLPRALANAAQPSSLCWVLAEAHDLGANNKVMSLRGVLFPFQRLRHLQRLTLLGAISRVWGRRSAQVPVPRARFSGLRNQQTR</sequence>
<comment type="caution">
    <text evidence="1">The sequence shown here is derived from an EMBL/GenBank/DDBJ whole genome shotgun (WGS) entry which is preliminary data.</text>
</comment>
<dbReference type="AlphaFoldDB" id="A0AA40BXF9"/>
<keyword evidence="2" id="KW-1185">Reference proteome</keyword>
<evidence type="ECO:0000313" key="1">
    <source>
        <dbReference type="EMBL" id="KAK0617179.1"/>
    </source>
</evidence>
<organism evidence="1 2">
    <name type="scientific">Immersiella caudata</name>
    <dbReference type="NCBI Taxonomy" id="314043"/>
    <lineage>
        <taxon>Eukaryota</taxon>
        <taxon>Fungi</taxon>
        <taxon>Dikarya</taxon>
        <taxon>Ascomycota</taxon>
        <taxon>Pezizomycotina</taxon>
        <taxon>Sordariomycetes</taxon>
        <taxon>Sordariomycetidae</taxon>
        <taxon>Sordariales</taxon>
        <taxon>Lasiosphaeriaceae</taxon>
        <taxon>Immersiella</taxon>
    </lineage>
</organism>